<feature type="binding site" evidence="5">
    <location>
        <begin position="505"/>
        <end position="506"/>
    </location>
    <ligand>
        <name>FAD</name>
        <dbReference type="ChEBI" id="CHEBI:57692"/>
    </ligand>
</feature>
<organism evidence="8 9">
    <name type="scientific">Ancylobacter polymorphus</name>
    <dbReference type="NCBI Taxonomy" id="223390"/>
    <lineage>
        <taxon>Bacteria</taxon>
        <taxon>Pseudomonadati</taxon>
        <taxon>Pseudomonadota</taxon>
        <taxon>Alphaproteobacteria</taxon>
        <taxon>Hyphomicrobiales</taxon>
        <taxon>Xanthobacteraceae</taxon>
        <taxon>Ancylobacter</taxon>
    </lineage>
</organism>
<feature type="domain" description="Glucose-methanol-choline oxidoreductase C-terminal" evidence="7">
    <location>
        <begin position="377"/>
        <end position="559"/>
    </location>
</feature>
<dbReference type="SUPFAM" id="SSF51905">
    <property type="entry name" value="FAD/NAD(P)-binding domain"/>
    <property type="match status" value="1"/>
</dbReference>
<dbReference type="GO" id="GO:0016614">
    <property type="term" value="F:oxidoreductase activity, acting on CH-OH group of donors"/>
    <property type="evidence" value="ECO:0007669"/>
    <property type="project" value="InterPro"/>
</dbReference>
<evidence type="ECO:0000256" key="5">
    <source>
        <dbReference type="PIRSR" id="PIRSR000137-2"/>
    </source>
</evidence>
<comment type="similarity">
    <text evidence="2">Belongs to the GMC oxidoreductase family.</text>
</comment>
<evidence type="ECO:0000256" key="2">
    <source>
        <dbReference type="ARBA" id="ARBA00010790"/>
    </source>
</evidence>
<dbReference type="Gene3D" id="3.30.410.40">
    <property type="match status" value="1"/>
</dbReference>
<dbReference type="InterPro" id="IPR007867">
    <property type="entry name" value="GMC_OxRtase_C"/>
</dbReference>
<dbReference type="Pfam" id="PF05199">
    <property type="entry name" value="GMC_oxred_C"/>
    <property type="match status" value="1"/>
</dbReference>
<dbReference type="Proteomes" id="UP000831684">
    <property type="component" value="Chromosome"/>
</dbReference>
<feature type="binding site" evidence="5">
    <location>
        <position position="95"/>
    </location>
    <ligand>
        <name>FAD</name>
        <dbReference type="ChEBI" id="CHEBI:57692"/>
    </ligand>
</feature>
<evidence type="ECO:0000256" key="4">
    <source>
        <dbReference type="ARBA" id="ARBA00022827"/>
    </source>
</evidence>
<reference evidence="8" key="1">
    <citation type="submission" date="2021-09" db="EMBL/GenBank/DDBJ databases">
        <title>Network and meta-omics reveal the key degrader and cooperation patterns in an efficient 1,4-dioxane-degrading microbial community.</title>
        <authorList>
            <person name="Dai C."/>
        </authorList>
    </citation>
    <scope>NUCLEOTIDE SEQUENCE</scope>
    <source>
        <strain evidence="8">ZM13</strain>
    </source>
</reference>
<keyword evidence="3" id="KW-0285">Flavoprotein</keyword>
<dbReference type="RefSeq" id="WP_244379438.1">
    <property type="nucleotide sequence ID" value="NZ_CP083239.1"/>
</dbReference>
<protein>
    <submittedName>
        <fullName evidence="8">GMC family oxidoreductase N-terminal domain-containing protein</fullName>
    </submittedName>
</protein>
<dbReference type="AlphaFoldDB" id="A0A9E6ZWV4"/>
<dbReference type="PANTHER" id="PTHR11552">
    <property type="entry name" value="GLUCOSE-METHANOL-CHOLINE GMC OXIDOREDUCTASE"/>
    <property type="match status" value="1"/>
</dbReference>
<proteinExistence type="inferred from homology"/>
<dbReference type="Pfam" id="PF00732">
    <property type="entry name" value="GMC_oxred_N"/>
    <property type="match status" value="1"/>
</dbReference>
<dbReference type="PANTHER" id="PTHR11552:SF147">
    <property type="entry name" value="CHOLINE DEHYDROGENASE, MITOCHONDRIAL"/>
    <property type="match status" value="1"/>
</dbReference>
<name>A0A9E6ZWV4_9HYPH</name>
<dbReference type="PIRSF" id="PIRSF000137">
    <property type="entry name" value="Alcohol_oxidase"/>
    <property type="match status" value="1"/>
</dbReference>
<evidence type="ECO:0000256" key="1">
    <source>
        <dbReference type="ARBA" id="ARBA00001974"/>
    </source>
</evidence>
<dbReference type="GO" id="GO:0050660">
    <property type="term" value="F:flavin adenine dinucleotide binding"/>
    <property type="evidence" value="ECO:0007669"/>
    <property type="project" value="InterPro"/>
</dbReference>
<dbReference type="InterPro" id="IPR036188">
    <property type="entry name" value="FAD/NAD-bd_sf"/>
</dbReference>
<evidence type="ECO:0000313" key="8">
    <source>
        <dbReference type="EMBL" id="UOK71881.1"/>
    </source>
</evidence>
<evidence type="ECO:0000256" key="3">
    <source>
        <dbReference type="ARBA" id="ARBA00022630"/>
    </source>
</evidence>
<dbReference type="EMBL" id="CP083239">
    <property type="protein sequence ID" value="UOK71881.1"/>
    <property type="molecule type" value="Genomic_DNA"/>
</dbReference>
<evidence type="ECO:0000313" key="9">
    <source>
        <dbReference type="Proteomes" id="UP000831684"/>
    </source>
</evidence>
<dbReference type="SUPFAM" id="SSF54373">
    <property type="entry name" value="FAD-linked reductases, C-terminal domain"/>
    <property type="match status" value="1"/>
</dbReference>
<comment type="cofactor">
    <cofactor evidence="1 5">
        <name>FAD</name>
        <dbReference type="ChEBI" id="CHEBI:57692"/>
    </cofactor>
</comment>
<accession>A0A9E6ZWV4</accession>
<dbReference type="InterPro" id="IPR000172">
    <property type="entry name" value="GMC_OxRdtase_N"/>
</dbReference>
<keyword evidence="4 5" id="KW-0274">FAD</keyword>
<evidence type="ECO:0000259" key="6">
    <source>
        <dbReference type="Pfam" id="PF00732"/>
    </source>
</evidence>
<dbReference type="KEGG" id="apol:K9D25_03940"/>
<dbReference type="Gene3D" id="3.50.50.60">
    <property type="entry name" value="FAD/NAD(P)-binding domain"/>
    <property type="match status" value="2"/>
</dbReference>
<feature type="domain" description="Glucose-methanol-choline oxidoreductase N-terminal" evidence="6">
    <location>
        <begin position="3"/>
        <end position="309"/>
    </location>
</feature>
<dbReference type="InterPro" id="IPR012132">
    <property type="entry name" value="GMC_OxRdtase"/>
</dbReference>
<evidence type="ECO:0000259" key="7">
    <source>
        <dbReference type="Pfam" id="PF05199"/>
    </source>
</evidence>
<sequence length="569" mass="62028">MLFDYVIVGGGSAGCVLANRLSANPNTKVALIEAGPDTPPENIPESIYGEGYLPDYFSPARYWTRLKVYRSAIGNRSMEEVVRDETPERYEQARVMGGGSSVNAQIALRGLPSDYNEWEAMGASGWGWENCLPYFKRLERDMDFDGEYHNKDGPLPIRRVFDGDWAGFARAFRDALVESGLPYSADCHATFEDGCFPYPKNNVYGRRVSAATAYLTNTVRARSNLHVFSGTEVTGLLFAEGNRVKGVKAFRNGTTEDVLGNETIVSAGALHSPAILMRAGIGPADHLREVGISVRADRPGVGSNLQDHPLVGLGVHLRPDARLQPNIKNPFLMYTRFSSGMDGCPKGDMKMSLGNRFDQSAVGHQFAAIRVGPDKAYSRGHVRLNGAALTDEPIVMFNLLSDPRDMQRMIDGIKFAYNILTSKLVSGTVHSVFAGAYTAWIRRLSSPAPHMRAITKVGSMLLDAGAITRKPLMMIAEPRKFAIAKMIKDDKAIEAFARATVLGNWHAVGTCRMGRSNDKGAVVDSNGRVLGVSGLRVVDASIMPSVPCANTNLTTLMLAERMSDLILKG</sequence>
<feature type="binding site" evidence="5">
    <location>
        <position position="233"/>
    </location>
    <ligand>
        <name>FAD</name>
        <dbReference type="ChEBI" id="CHEBI:57692"/>
    </ligand>
</feature>
<gene>
    <name evidence="8" type="ORF">K9D25_03940</name>
</gene>